<gene>
    <name evidence="3" type="ORF">M7I_0630</name>
</gene>
<evidence type="ECO:0000313" key="3">
    <source>
        <dbReference type="EMBL" id="EHL03407.1"/>
    </source>
</evidence>
<dbReference type="AlphaFoldDB" id="H0EDI1"/>
<name>H0EDI1_GLAL7</name>
<protein>
    <submittedName>
        <fullName evidence="3">Uncharacterized protein</fullName>
    </submittedName>
</protein>
<accession>H0EDI1</accession>
<organism evidence="3 4">
    <name type="scientific">Glarea lozoyensis (strain ATCC 74030 / MF5533)</name>
    <dbReference type="NCBI Taxonomy" id="1104152"/>
    <lineage>
        <taxon>Eukaryota</taxon>
        <taxon>Fungi</taxon>
        <taxon>Dikarya</taxon>
        <taxon>Ascomycota</taxon>
        <taxon>Pezizomycotina</taxon>
        <taxon>Leotiomycetes</taxon>
        <taxon>Helotiales</taxon>
        <taxon>Helotiaceae</taxon>
        <taxon>Glarea</taxon>
    </lineage>
</organism>
<reference evidence="3 4" key="1">
    <citation type="journal article" date="2012" name="Eukaryot. Cell">
        <title>Genome sequence of the fungus Glarea lozoyensis: the first genome sequence of a species from the Helotiaceae family.</title>
        <authorList>
            <person name="Youssar L."/>
            <person name="Gruening B.A."/>
            <person name="Erxleben A."/>
            <person name="Guenther S."/>
            <person name="Huettel W."/>
        </authorList>
    </citation>
    <scope>NUCLEOTIDE SEQUENCE [LARGE SCALE GENOMIC DNA]</scope>
    <source>
        <strain evidence="4">ATCC 74030 / MF5533</strain>
    </source>
</reference>
<keyword evidence="2" id="KW-0732">Signal</keyword>
<evidence type="ECO:0000313" key="4">
    <source>
        <dbReference type="Proteomes" id="UP000005446"/>
    </source>
</evidence>
<dbReference type="OrthoDB" id="2260257at2759"/>
<comment type="caution">
    <text evidence="3">The sequence shown here is derived from an EMBL/GenBank/DDBJ whole genome shotgun (WGS) entry which is preliminary data.</text>
</comment>
<dbReference type="EMBL" id="AGUE01000010">
    <property type="protein sequence ID" value="EHL03407.1"/>
    <property type="molecule type" value="Genomic_DNA"/>
</dbReference>
<feature type="region of interest" description="Disordered" evidence="1">
    <location>
        <begin position="113"/>
        <end position="141"/>
    </location>
</feature>
<feature type="chain" id="PRO_5003531962" evidence="2">
    <location>
        <begin position="20"/>
        <end position="235"/>
    </location>
</feature>
<proteinExistence type="predicted"/>
<keyword evidence="4" id="KW-1185">Reference proteome</keyword>
<sequence>MRFTSAIFAAVALATSVFAQETTPGFAAITAPTKDANLVAGSDFKIEWQPGTTPSSATFTIQLLQGGPTQDKLVIGETIAGLTFELYGIKISLDSAPTTFQYSNPFHIVGGSSSSSTVSTTSSASSSSTTSSTSVSTTTSKTSSVISSTVTGVTTSIPSPTSSTVVVPTTAGPVTVNGTTTTVPTLTTAIVSPSGNGTIVRPTSTGPAVNPTNAAGKAATGGFAVIGGLALAFIL</sequence>
<evidence type="ECO:0000256" key="2">
    <source>
        <dbReference type="SAM" id="SignalP"/>
    </source>
</evidence>
<feature type="signal peptide" evidence="2">
    <location>
        <begin position="1"/>
        <end position="19"/>
    </location>
</feature>
<dbReference type="Proteomes" id="UP000005446">
    <property type="component" value="Unassembled WGS sequence"/>
</dbReference>
<dbReference type="HOGENOM" id="CLU_069672_1_0_1"/>
<evidence type="ECO:0000256" key="1">
    <source>
        <dbReference type="SAM" id="MobiDB-lite"/>
    </source>
</evidence>
<dbReference type="InParanoid" id="H0EDI1"/>